<dbReference type="Pfam" id="PF06724">
    <property type="entry name" value="DUF1206"/>
    <property type="match status" value="3"/>
</dbReference>
<proteinExistence type="predicted"/>
<feature type="transmembrane region" description="Helical" evidence="1">
    <location>
        <begin position="148"/>
        <end position="166"/>
    </location>
</feature>
<feature type="transmembrane region" description="Helical" evidence="1">
    <location>
        <begin position="227"/>
        <end position="256"/>
    </location>
</feature>
<evidence type="ECO:0000259" key="2">
    <source>
        <dbReference type="Pfam" id="PF06724"/>
    </source>
</evidence>
<comment type="caution">
    <text evidence="3">The sequence shown here is derived from an EMBL/GenBank/DDBJ whole genome shotgun (WGS) entry which is preliminary data.</text>
</comment>
<dbReference type="Proteomes" id="UP000580797">
    <property type="component" value="Unassembled WGS sequence"/>
</dbReference>
<reference evidence="3 4" key="1">
    <citation type="submission" date="2020-08" db="EMBL/GenBank/DDBJ databases">
        <title>Sequencing the genomes of 1000 actinobacteria strains.</title>
        <authorList>
            <person name="Klenk H.-P."/>
        </authorList>
    </citation>
    <scope>NUCLEOTIDE SEQUENCE [LARGE SCALE GENOMIC DNA]</scope>
    <source>
        <strain evidence="3 4">DSM 105783</strain>
    </source>
</reference>
<keyword evidence="1" id="KW-0472">Membrane</keyword>
<evidence type="ECO:0000313" key="4">
    <source>
        <dbReference type="Proteomes" id="UP000580797"/>
    </source>
</evidence>
<gene>
    <name evidence="3" type="ORF">HD598_001226</name>
</gene>
<sequence length="308" mass="32202">MSNMDRAQHHTKKAIDAAERASQHPWFERLARLGFVASGILHLLIGVLAWSVAFGGSGNADQSGAVALLKEQSFGPVLLWTCLIGCAFLALWHLSESFFGPTGRDGIRDLSADELKSAAQDSVKDPLAAKDDRTVSTVGRVLKNVGTGLVYAAMAVVFAQFIFGAGSDSEETAAGATTTINSLPGGPLLLIVGGAVIIIVGGYYVFKGVTRRFEKDLSLPRSGALRGAARVLGVLGYVAKGLTLAAVGLLVIVAAVQNDPQESTGFDGALKAIKDQSFGVPALAFIGAGLMAYGIYLFFRARLADMDG</sequence>
<feature type="transmembrane region" description="Helical" evidence="1">
    <location>
        <begin position="186"/>
        <end position="206"/>
    </location>
</feature>
<keyword evidence="1" id="KW-0812">Transmembrane</keyword>
<evidence type="ECO:0000313" key="3">
    <source>
        <dbReference type="EMBL" id="MBB5512539.1"/>
    </source>
</evidence>
<feature type="transmembrane region" description="Helical" evidence="1">
    <location>
        <begin position="276"/>
        <end position="299"/>
    </location>
</feature>
<dbReference type="EMBL" id="JACHDR010000001">
    <property type="protein sequence ID" value="MBB5512539.1"/>
    <property type="molecule type" value="Genomic_DNA"/>
</dbReference>
<evidence type="ECO:0000256" key="1">
    <source>
        <dbReference type="SAM" id="Phobius"/>
    </source>
</evidence>
<dbReference type="AlphaFoldDB" id="A0A7W8X194"/>
<feature type="domain" description="DUF1206" evidence="2">
    <location>
        <begin position="145"/>
        <end position="211"/>
    </location>
</feature>
<organism evidence="3 4">
    <name type="scientific">Neomicrococcus aestuarii</name>
    <dbReference type="NCBI Taxonomy" id="556325"/>
    <lineage>
        <taxon>Bacteria</taxon>
        <taxon>Bacillati</taxon>
        <taxon>Actinomycetota</taxon>
        <taxon>Actinomycetes</taxon>
        <taxon>Micrococcales</taxon>
        <taxon>Micrococcaceae</taxon>
        <taxon>Neomicrococcus</taxon>
    </lineage>
</organism>
<feature type="domain" description="DUF1206" evidence="2">
    <location>
        <begin position="235"/>
        <end position="303"/>
    </location>
</feature>
<feature type="transmembrane region" description="Helical" evidence="1">
    <location>
        <begin position="73"/>
        <end position="94"/>
    </location>
</feature>
<feature type="domain" description="DUF1206" evidence="2">
    <location>
        <begin position="33"/>
        <end position="99"/>
    </location>
</feature>
<accession>A0A7W8X194</accession>
<keyword evidence="1" id="KW-1133">Transmembrane helix</keyword>
<feature type="transmembrane region" description="Helical" evidence="1">
    <location>
        <begin position="30"/>
        <end position="53"/>
    </location>
</feature>
<protein>
    <submittedName>
        <fullName evidence="3">Uncharacterized membrane protein YidH (DUF202 family)</fullName>
    </submittedName>
</protein>
<name>A0A7W8X194_9MICC</name>
<dbReference type="InterPro" id="IPR009597">
    <property type="entry name" value="DUF1206"/>
</dbReference>